<evidence type="ECO:0000256" key="7">
    <source>
        <dbReference type="ARBA" id="ARBA00023012"/>
    </source>
</evidence>
<feature type="transmembrane region" description="Helical" evidence="8">
    <location>
        <begin position="12"/>
        <end position="36"/>
    </location>
</feature>
<keyword evidence="8" id="KW-0472">Membrane</keyword>
<comment type="caution">
    <text evidence="11">The sequence shown here is derived from an EMBL/GenBank/DDBJ whole genome shotgun (WGS) entry which is preliminary data.</text>
</comment>
<comment type="subcellular location">
    <subcellularLocation>
        <location evidence="2">Membrane</location>
    </subcellularLocation>
</comment>
<dbReference type="Gene3D" id="3.30.565.10">
    <property type="entry name" value="Histidine kinase-like ATPase, C-terminal domain"/>
    <property type="match status" value="1"/>
</dbReference>
<dbReference type="InterPro" id="IPR050640">
    <property type="entry name" value="Bact_2-comp_sensor_kinase"/>
</dbReference>
<dbReference type="InterPro" id="IPR005467">
    <property type="entry name" value="His_kinase_dom"/>
</dbReference>
<organism evidence="11 12">
    <name type="scientific">Candidatus Avimonoglobus intestinipullorum</name>
    <dbReference type="NCBI Taxonomy" id="2840699"/>
    <lineage>
        <taxon>Bacteria</taxon>
        <taxon>Bacillati</taxon>
        <taxon>Bacillota</taxon>
        <taxon>Clostridia</taxon>
        <taxon>Eubacteriales</taxon>
        <taxon>Candidatus Avimonoglobus</taxon>
    </lineage>
</organism>
<evidence type="ECO:0000259" key="10">
    <source>
        <dbReference type="PROSITE" id="PS50885"/>
    </source>
</evidence>
<dbReference type="SUPFAM" id="SSF55874">
    <property type="entry name" value="ATPase domain of HSP90 chaperone/DNA topoisomerase II/histidine kinase"/>
    <property type="match status" value="1"/>
</dbReference>
<evidence type="ECO:0000256" key="8">
    <source>
        <dbReference type="SAM" id="Phobius"/>
    </source>
</evidence>
<name>A0A9D1LVU2_9FIRM</name>
<keyword evidence="4" id="KW-0597">Phosphoprotein</keyword>
<gene>
    <name evidence="11" type="ORF">IAB04_06015</name>
</gene>
<dbReference type="Pfam" id="PF00672">
    <property type="entry name" value="HAMP"/>
    <property type="match status" value="1"/>
</dbReference>
<evidence type="ECO:0000256" key="4">
    <source>
        <dbReference type="ARBA" id="ARBA00022553"/>
    </source>
</evidence>
<dbReference type="PROSITE" id="PS50109">
    <property type="entry name" value="HIS_KIN"/>
    <property type="match status" value="1"/>
</dbReference>
<dbReference type="GO" id="GO:0000155">
    <property type="term" value="F:phosphorelay sensor kinase activity"/>
    <property type="evidence" value="ECO:0007669"/>
    <property type="project" value="InterPro"/>
</dbReference>
<reference evidence="11" key="1">
    <citation type="submission" date="2020-10" db="EMBL/GenBank/DDBJ databases">
        <authorList>
            <person name="Gilroy R."/>
        </authorList>
    </citation>
    <scope>NUCLEOTIDE SEQUENCE</scope>
    <source>
        <strain evidence="11">ChiSjej4B22-9803</strain>
    </source>
</reference>
<keyword evidence="5" id="KW-0808">Transferase</keyword>
<dbReference type="SUPFAM" id="SSF158472">
    <property type="entry name" value="HAMP domain-like"/>
    <property type="match status" value="1"/>
</dbReference>
<evidence type="ECO:0000256" key="3">
    <source>
        <dbReference type="ARBA" id="ARBA00012438"/>
    </source>
</evidence>
<dbReference type="Pfam" id="PF06580">
    <property type="entry name" value="His_kinase"/>
    <property type="match status" value="1"/>
</dbReference>
<sequence>MNFFNKMKLSSKIFLAFLIFASILLISSVTLFFYTYKTNTTERILEGKNNEMIYLNNSLNAWIQRYYSVTSAMFGDQRLTEVIELQPDPVRNLVYSNEIMDYLQTVRAANQGITSMFFVDVNNRIGSVSDLSYKDAQNIIGTYVARAKTTVNSAVWDTVETEQGNKVVLARQISYVDAQLQKNVVGVVILVIDEEELYQLYHEIESVYNSALYILDGSNTVLSSSDREALGHQLEYTLEDNGQTCRMDGQSYYYISAGETENGWKVVNLIEERSVNEVLYRTIMNNVLIMLVLAAVTMLIARFIANSIVRPLNMLSSSIEHVKENNFSTKVYVEADETVGKLVASYNSMLDMLNDLINKNLSVELKTKEAQLQSYERQINPHFIYNTLDMIRMMSAMDEQDKLDEAVVCLSQLLRFNNSTEKEVLISEELENVERYFRILKLRYGDNFEYEIDVPEEIQQLYTLKFLLQPFAENAVKHGLEKVEWTGKIMIFAKQMQDELIFIIRDNGRGMEPEKIEEIQKMLHSTDIYSMPGKNIGIINASQRIRLFYGEGFDIDITSIPNEKTTVYIHIPVKKYKGD</sequence>
<evidence type="ECO:0000256" key="1">
    <source>
        <dbReference type="ARBA" id="ARBA00000085"/>
    </source>
</evidence>
<dbReference type="InterPro" id="IPR010559">
    <property type="entry name" value="Sig_transdc_His_kin_internal"/>
</dbReference>
<evidence type="ECO:0000259" key="9">
    <source>
        <dbReference type="PROSITE" id="PS50109"/>
    </source>
</evidence>
<evidence type="ECO:0000256" key="2">
    <source>
        <dbReference type="ARBA" id="ARBA00004370"/>
    </source>
</evidence>
<feature type="domain" description="HAMP" evidence="10">
    <location>
        <begin position="306"/>
        <end position="358"/>
    </location>
</feature>
<proteinExistence type="predicted"/>
<evidence type="ECO:0000313" key="11">
    <source>
        <dbReference type="EMBL" id="HIU48900.1"/>
    </source>
</evidence>
<feature type="transmembrane region" description="Helical" evidence="8">
    <location>
        <begin position="283"/>
        <end position="305"/>
    </location>
</feature>
<dbReference type="SMART" id="SM00304">
    <property type="entry name" value="HAMP"/>
    <property type="match status" value="1"/>
</dbReference>
<evidence type="ECO:0000256" key="6">
    <source>
        <dbReference type="ARBA" id="ARBA00022777"/>
    </source>
</evidence>
<keyword evidence="8" id="KW-0812">Transmembrane</keyword>
<dbReference type="PANTHER" id="PTHR34220:SF7">
    <property type="entry name" value="SENSOR HISTIDINE KINASE YPDA"/>
    <property type="match status" value="1"/>
</dbReference>
<dbReference type="AlphaFoldDB" id="A0A9D1LVU2"/>
<dbReference type="InterPro" id="IPR036890">
    <property type="entry name" value="HATPase_C_sf"/>
</dbReference>
<dbReference type="CDD" id="cd06225">
    <property type="entry name" value="HAMP"/>
    <property type="match status" value="1"/>
</dbReference>
<dbReference type="SMART" id="SM00387">
    <property type="entry name" value="HATPase_c"/>
    <property type="match status" value="1"/>
</dbReference>
<dbReference type="InterPro" id="IPR003660">
    <property type="entry name" value="HAMP_dom"/>
</dbReference>
<dbReference type="PANTHER" id="PTHR34220">
    <property type="entry name" value="SENSOR HISTIDINE KINASE YPDA"/>
    <property type="match status" value="1"/>
</dbReference>
<reference evidence="11" key="2">
    <citation type="journal article" date="2021" name="PeerJ">
        <title>Extensive microbial diversity within the chicken gut microbiome revealed by metagenomics and culture.</title>
        <authorList>
            <person name="Gilroy R."/>
            <person name="Ravi A."/>
            <person name="Getino M."/>
            <person name="Pursley I."/>
            <person name="Horton D.L."/>
            <person name="Alikhan N.F."/>
            <person name="Baker D."/>
            <person name="Gharbi K."/>
            <person name="Hall N."/>
            <person name="Watson M."/>
            <person name="Adriaenssens E.M."/>
            <person name="Foster-Nyarko E."/>
            <person name="Jarju S."/>
            <person name="Secka A."/>
            <person name="Antonio M."/>
            <person name="Oren A."/>
            <person name="Chaudhuri R.R."/>
            <person name="La Ragione R."/>
            <person name="Hildebrand F."/>
            <person name="Pallen M.J."/>
        </authorList>
    </citation>
    <scope>NUCLEOTIDE SEQUENCE</scope>
    <source>
        <strain evidence="11">ChiSjej4B22-9803</strain>
    </source>
</reference>
<dbReference type="Proteomes" id="UP000824111">
    <property type="component" value="Unassembled WGS sequence"/>
</dbReference>
<dbReference type="EMBL" id="DVND01000156">
    <property type="protein sequence ID" value="HIU48900.1"/>
    <property type="molecule type" value="Genomic_DNA"/>
</dbReference>
<keyword evidence="7" id="KW-0902">Two-component regulatory system</keyword>
<evidence type="ECO:0000256" key="5">
    <source>
        <dbReference type="ARBA" id="ARBA00022679"/>
    </source>
</evidence>
<evidence type="ECO:0000313" key="12">
    <source>
        <dbReference type="Proteomes" id="UP000824111"/>
    </source>
</evidence>
<dbReference type="InterPro" id="IPR003594">
    <property type="entry name" value="HATPase_dom"/>
</dbReference>
<accession>A0A9D1LVU2</accession>
<dbReference type="EC" id="2.7.13.3" evidence="3"/>
<dbReference type="Pfam" id="PF02518">
    <property type="entry name" value="HATPase_c"/>
    <property type="match status" value="1"/>
</dbReference>
<comment type="catalytic activity">
    <reaction evidence="1">
        <text>ATP + protein L-histidine = ADP + protein N-phospho-L-histidine.</text>
        <dbReference type="EC" id="2.7.13.3"/>
    </reaction>
</comment>
<dbReference type="Gene3D" id="6.10.340.10">
    <property type="match status" value="1"/>
</dbReference>
<dbReference type="PROSITE" id="PS50885">
    <property type="entry name" value="HAMP"/>
    <property type="match status" value="1"/>
</dbReference>
<keyword evidence="8" id="KW-1133">Transmembrane helix</keyword>
<protein>
    <recommendedName>
        <fullName evidence="3">histidine kinase</fullName>
        <ecNumber evidence="3">2.7.13.3</ecNumber>
    </recommendedName>
</protein>
<dbReference type="GO" id="GO:0016020">
    <property type="term" value="C:membrane"/>
    <property type="evidence" value="ECO:0007669"/>
    <property type="project" value="UniProtKB-SubCell"/>
</dbReference>
<keyword evidence="6 11" id="KW-0418">Kinase</keyword>
<feature type="domain" description="Histidine kinase" evidence="9">
    <location>
        <begin position="360"/>
        <end position="575"/>
    </location>
</feature>